<evidence type="ECO:0000313" key="2">
    <source>
        <dbReference type="Proteomes" id="UP000187429"/>
    </source>
</evidence>
<proteinExistence type="predicted"/>
<reference evidence="2" key="1">
    <citation type="submission" date="2017-01" db="EMBL/GenBank/DDBJ databases">
        <authorList>
            <person name="Wang Y."/>
            <person name="White M."/>
            <person name="Kvist S."/>
            <person name="Moncalvo J.-M."/>
        </authorList>
    </citation>
    <scope>NUCLEOTIDE SEQUENCE [LARGE SCALE GENOMIC DNA]</scope>
    <source>
        <strain evidence="2">ID-206-W2</strain>
    </source>
</reference>
<accession>A0A1R1YSS2</accession>
<comment type="caution">
    <text evidence="1">The sequence shown here is derived from an EMBL/GenBank/DDBJ whole genome shotgun (WGS) entry which is preliminary data.</text>
</comment>
<gene>
    <name evidence="1" type="ORF">AYI69_g552</name>
</gene>
<protein>
    <submittedName>
        <fullName evidence="1">Uncharacterized protein</fullName>
    </submittedName>
</protein>
<dbReference type="EMBL" id="LSSM01000137">
    <property type="protein sequence ID" value="OMJ29921.1"/>
    <property type="molecule type" value="Genomic_DNA"/>
</dbReference>
<dbReference type="Proteomes" id="UP000187429">
    <property type="component" value="Unassembled WGS sequence"/>
</dbReference>
<evidence type="ECO:0000313" key="1">
    <source>
        <dbReference type="EMBL" id="OMJ29921.1"/>
    </source>
</evidence>
<organism evidence="1 2">
    <name type="scientific">Smittium culicis</name>
    <dbReference type="NCBI Taxonomy" id="133412"/>
    <lineage>
        <taxon>Eukaryota</taxon>
        <taxon>Fungi</taxon>
        <taxon>Fungi incertae sedis</taxon>
        <taxon>Zoopagomycota</taxon>
        <taxon>Kickxellomycotina</taxon>
        <taxon>Harpellomycetes</taxon>
        <taxon>Harpellales</taxon>
        <taxon>Legeriomycetaceae</taxon>
        <taxon>Smittium</taxon>
    </lineage>
</organism>
<name>A0A1R1YSS2_9FUNG</name>
<sequence>MLLNELIEGAVSFDGISILPRFGLNSLYTKWFRVLSGVLLDGENVQSNLPSFGTSYEVSDSYAFWSRILKSFVV</sequence>
<dbReference type="AlphaFoldDB" id="A0A1R1YSS2"/>
<keyword evidence="2" id="KW-1185">Reference proteome</keyword>